<accession>A0A133S4N7</accession>
<protein>
    <submittedName>
        <fullName evidence="1">Uncharacterized protein</fullName>
    </submittedName>
</protein>
<proteinExistence type="predicted"/>
<evidence type="ECO:0000313" key="1">
    <source>
        <dbReference type="EMBL" id="KXA64158.1"/>
    </source>
</evidence>
<comment type="caution">
    <text evidence="1">The sequence shown here is derived from an EMBL/GenBank/DDBJ whole genome shotgun (WGS) entry which is preliminary data.</text>
</comment>
<organism evidence="1">
    <name type="scientific">Veillonella atypica</name>
    <dbReference type="NCBI Taxonomy" id="39777"/>
    <lineage>
        <taxon>Bacteria</taxon>
        <taxon>Bacillati</taxon>
        <taxon>Bacillota</taxon>
        <taxon>Negativicutes</taxon>
        <taxon>Veillonellales</taxon>
        <taxon>Veillonellaceae</taxon>
        <taxon>Veillonella</taxon>
    </lineage>
</organism>
<dbReference type="AlphaFoldDB" id="A0A133S4N7"/>
<dbReference type="PATRIC" id="fig|39777.7.peg.1030"/>
<name>A0A133S4N7_9FIRM</name>
<sequence length="46" mass="5553">MHRHIEQRLKKAFQPQLQLSYLNDLALKGMIMKMPRNLLRFLGILF</sequence>
<evidence type="ECO:0000313" key="2">
    <source>
        <dbReference type="Proteomes" id="UP000070226"/>
    </source>
</evidence>
<dbReference type="Proteomes" id="UP000070226">
    <property type="component" value="Unassembled WGS sequence"/>
</dbReference>
<gene>
    <name evidence="1" type="ORF">HMPREF3233_01061</name>
</gene>
<dbReference type="EMBL" id="LRQT01000033">
    <property type="protein sequence ID" value="KXA64158.1"/>
    <property type="molecule type" value="Genomic_DNA"/>
</dbReference>
<reference evidence="1 2" key="1">
    <citation type="submission" date="2016-01" db="EMBL/GenBank/DDBJ databases">
        <authorList>
            <person name="Oliw E.H."/>
        </authorList>
    </citation>
    <scope>NUCLEOTIDE SEQUENCE [LARGE SCALE GENOMIC DNA]</scope>
    <source>
        <strain evidence="1 2">CMW7756B</strain>
    </source>
</reference>